<dbReference type="SMART" id="SM00530">
    <property type="entry name" value="HTH_XRE"/>
    <property type="match status" value="1"/>
</dbReference>
<evidence type="ECO:0000256" key="3">
    <source>
        <dbReference type="ARBA" id="ARBA00023163"/>
    </source>
</evidence>
<dbReference type="InterPro" id="IPR001387">
    <property type="entry name" value="Cro/C1-type_HTH"/>
</dbReference>
<accession>A0A6G4QVG8</accession>
<dbReference type="InterPro" id="IPR052359">
    <property type="entry name" value="HTH-type_reg/antitoxin"/>
</dbReference>
<dbReference type="GO" id="GO:0003677">
    <property type="term" value="F:DNA binding"/>
    <property type="evidence" value="ECO:0007669"/>
    <property type="project" value="UniProtKB-KW"/>
</dbReference>
<evidence type="ECO:0000259" key="4">
    <source>
        <dbReference type="PROSITE" id="PS50943"/>
    </source>
</evidence>
<keyword evidence="1" id="KW-0805">Transcription regulation</keyword>
<dbReference type="PROSITE" id="PS50943">
    <property type="entry name" value="HTH_CROC1"/>
    <property type="match status" value="1"/>
</dbReference>
<dbReference type="Pfam" id="PF01381">
    <property type="entry name" value="HTH_3"/>
    <property type="match status" value="1"/>
</dbReference>
<keyword evidence="3" id="KW-0804">Transcription</keyword>
<sequence>MRSIRMAENFNRIMEGLGDVLEIVEGRAAPESYRVHIPEKVDVKAIRDRLKLTQAGFAERFGFSIGAVRDWEQDRRTPEKSARALLTIIDREPAAVERALGPITADT</sequence>
<evidence type="ECO:0000313" key="5">
    <source>
        <dbReference type="EMBL" id="NGM49522.1"/>
    </source>
</evidence>
<dbReference type="PANTHER" id="PTHR36511">
    <property type="entry name" value="MERR FAMILY BACTERIAL REGULATORY PROTEIN"/>
    <property type="match status" value="1"/>
</dbReference>
<name>A0A6G4QVG8_9CAUL</name>
<gene>
    <name evidence="5" type="ORF">G5B46_07880</name>
</gene>
<feature type="domain" description="HTH cro/C1-type" evidence="4">
    <location>
        <begin position="43"/>
        <end position="96"/>
    </location>
</feature>
<evidence type="ECO:0000256" key="2">
    <source>
        <dbReference type="ARBA" id="ARBA00023125"/>
    </source>
</evidence>
<dbReference type="PANTHER" id="PTHR36511:SF4">
    <property type="entry name" value="ANTITOXIN MQSA"/>
    <property type="match status" value="1"/>
</dbReference>
<comment type="caution">
    <text evidence="5">The sequence shown here is derived from an EMBL/GenBank/DDBJ whole genome shotgun (WGS) entry which is preliminary data.</text>
</comment>
<dbReference type="SUPFAM" id="SSF47413">
    <property type="entry name" value="lambda repressor-like DNA-binding domains"/>
    <property type="match status" value="1"/>
</dbReference>
<keyword evidence="2" id="KW-0238">DNA-binding</keyword>
<proteinExistence type="predicted"/>
<organism evidence="5">
    <name type="scientific">Caulobacter sp. 602-2</name>
    <dbReference type="NCBI Taxonomy" id="2710887"/>
    <lineage>
        <taxon>Bacteria</taxon>
        <taxon>Pseudomonadati</taxon>
        <taxon>Pseudomonadota</taxon>
        <taxon>Alphaproteobacteria</taxon>
        <taxon>Caulobacterales</taxon>
        <taxon>Caulobacteraceae</taxon>
        <taxon>Caulobacter</taxon>
    </lineage>
</organism>
<dbReference type="CDD" id="cd00093">
    <property type="entry name" value="HTH_XRE"/>
    <property type="match status" value="1"/>
</dbReference>
<dbReference type="InterPro" id="IPR010982">
    <property type="entry name" value="Lambda_DNA-bd_dom_sf"/>
</dbReference>
<dbReference type="EMBL" id="JAAKGT010000002">
    <property type="protein sequence ID" value="NGM49522.1"/>
    <property type="molecule type" value="Genomic_DNA"/>
</dbReference>
<reference evidence="5" key="1">
    <citation type="submission" date="2020-02" db="EMBL/GenBank/DDBJ databases">
        <authorList>
            <person name="Gao J."/>
            <person name="Sun J."/>
        </authorList>
    </citation>
    <scope>NUCLEOTIDE SEQUENCE</scope>
    <source>
        <strain evidence="5">602-2</strain>
    </source>
</reference>
<dbReference type="AlphaFoldDB" id="A0A6G4QVG8"/>
<evidence type="ECO:0000256" key="1">
    <source>
        <dbReference type="ARBA" id="ARBA00023015"/>
    </source>
</evidence>
<dbReference type="Gene3D" id="1.10.260.40">
    <property type="entry name" value="lambda repressor-like DNA-binding domains"/>
    <property type="match status" value="1"/>
</dbReference>
<protein>
    <submittedName>
        <fullName evidence="5">Transcriptional regulator</fullName>
    </submittedName>
</protein>